<keyword evidence="5" id="KW-0175">Coiled coil</keyword>
<proteinExistence type="predicted"/>
<feature type="transmembrane region" description="Helical" evidence="6">
    <location>
        <begin position="379"/>
        <end position="397"/>
    </location>
</feature>
<feature type="transmembrane region" description="Helical" evidence="6">
    <location>
        <begin position="486"/>
        <end position="507"/>
    </location>
</feature>
<evidence type="ECO:0000313" key="8">
    <source>
        <dbReference type="EMBL" id="CAK0793716.1"/>
    </source>
</evidence>
<comment type="subcellular location">
    <subcellularLocation>
        <location evidence="1">Membrane</location>
        <topology evidence="1">Multi-pass membrane protein</topology>
    </subcellularLocation>
</comment>
<keyword evidence="3 6" id="KW-1133">Transmembrane helix</keyword>
<keyword evidence="4 6" id="KW-0472">Membrane</keyword>
<dbReference type="Gene3D" id="1.20.120.350">
    <property type="entry name" value="Voltage-gated potassium channels. Chain C"/>
    <property type="match status" value="1"/>
</dbReference>
<reference evidence="8" key="1">
    <citation type="submission" date="2023-10" db="EMBL/GenBank/DDBJ databases">
        <authorList>
            <person name="Chen Y."/>
            <person name="Shah S."/>
            <person name="Dougan E. K."/>
            <person name="Thang M."/>
            <person name="Chan C."/>
        </authorList>
    </citation>
    <scope>NUCLEOTIDE SEQUENCE [LARGE SCALE GENOMIC DNA]</scope>
</reference>
<accession>A0ABN9PL06</accession>
<dbReference type="Pfam" id="PF00520">
    <property type="entry name" value="Ion_trans"/>
    <property type="match status" value="1"/>
</dbReference>
<evidence type="ECO:0000256" key="1">
    <source>
        <dbReference type="ARBA" id="ARBA00004141"/>
    </source>
</evidence>
<evidence type="ECO:0000259" key="7">
    <source>
        <dbReference type="Pfam" id="PF00520"/>
    </source>
</evidence>
<evidence type="ECO:0000256" key="5">
    <source>
        <dbReference type="SAM" id="Coils"/>
    </source>
</evidence>
<evidence type="ECO:0000256" key="2">
    <source>
        <dbReference type="ARBA" id="ARBA00022692"/>
    </source>
</evidence>
<dbReference type="InterPro" id="IPR005821">
    <property type="entry name" value="Ion_trans_dom"/>
</dbReference>
<feature type="transmembrane region" description="Helical" evidence="6">
    <location>
        <begin position="602"/>
        <end position="623"/>
    </location>
</feature>
<dbReference type="InterPro" id="IPR027359">
    <property type="entry name" value="Volt_channel_dom_sf"/>
</dbReference>
<evidence type="ECO:0000256" key="6">
    <source>
        <dbReference type="SAM" id="Phobius"/>
    </source>
</evidence>
<keyword evidence="9" id="KW-1185">Reference proteome</keyword>
<feature type="transmembrane region" description="Helical" evidence="6">
    <location>
        <begin position="345"/>
        <end position="367"/>
    </location>
</feature>
<gene>
    <name evidence="8" type="ORF">PCOR1329_LOCUS3925</name>
</gene>
<keyword evidence="2 6" id="KW-0812">Transmembrane</keyword>
<dbReference type="SUPFAM" id="SSF81324">
    <property type="entry name" value="Voltage-gated potassium channels"/>
    <property type="match status" value="1"/>
</dbReference>
<dbReference type="Proteomes" id="UP001189429">
    <property type="component" value="Unassembled WGS sequence"/>
</dbReference>
<evidence type="ECO:0000256" key="3">
    <source>
        <dbReference type="ARBA" id="ARBA00022989"/>
    </source>
</evidence>
<name>A0ABN9PL06_9DINO</name>
<feature type="domain" description="Ion transport" evidence="7">
    <location>
        <begin position="351"/>
        <end position="616"/>
    </location>
</feature>
<evidence type="ECO:0000313" key="9">
    <source>
        <dbReference type="Proteomes" id="UP001189429"/>
    </source>
</evidence>
<dbReference type="EMBL" id="CAUYUJ010001020">
    <property type="protein sequence ID" value="CAK0793716.1"/>
    <property type="molecule type" value="Genomic_DNA"/>
</dbReference>
<feature type="coiled-coil region" evidence="5">
    <location>
        <begin position="31"/>
        <end position="58"/>
    </location>
</feature>
<evidence type="ECO:0000256" key="4">
    <source>
        <dbReference type="ARBA" id="ARBA00023136"/>
    </source>
</evidence>
<organism evidence="8 9">
    <name type="scientific">Prorocentrum cordatum</name>
    <dbReference type="NCBI Taxonomy" id="2364126"/>
    <lineage>
        <taxon>Eukaryota</taxon>
        <taxon>Sar</taxon>
        <taxon>Alveolata</taxon>
        <taxon>Dinophyceae</taxon>
        <taxon>Prorocentrales</taxon>
        <taxon>Prorocentraceae</taxon>
        <taxon>Prorocentrum</taxon>
    </lineage>
</organism>
<protein>
    <recommendedName>
        <fullName evidence="7">Ion transport domain-containing protein</fullName>
    </recommendedName>
</protein>
<sequence length="632" mass="69889">MLDPELEFLEQAPPCPSTPDAGFRELVDRLVDQHEAGMAALREENRSLREAVAELRGGERPTAGLLAGPCSDVDQLAAARAALGPAPAAPELPAWPCAWLPHGVEQPPAAAGSAVAPALRGSLHSVATAPWVLTPTVAEDLKRESFKRESSLLSVSDADGGGGSRVSVAGTVFRIPASEVTRFLHMFNIDMWNTDNATICASDLFEVLEQRGLRGLSMERVSCVMRRLVETNEIRLSRQSPTATAQTRCTDDTCQRLGPPNDDSFQVPFRHFMGIIFSKDIARGLSSDDAQDAKRWQQCLMTQTIEEVIDRLAYSGSPPSLHALETTWSAREKQKQRLVRSQRTGVAMLLLNYVVAITVVTSVVSMALSMDYCYNCEIWFYHLEILAATVFIIELLAKLSVYGRKEFLFGLDWRWNWCDICVTCVQLLEVGAGILVRLESVEVDQMLSVGSVVIAMRALRLLRFARLLKMLRSPLLKELANMFQGFLLGLPALLWVFVLICMVVWVIGAGFRSVIGPELGQESLLDKCGFDGDSMPQHENASVINEFPECGNRAKLYADEYCLTVAKCSFTIFRCMIGDCSSKGGQSLPAHLSEGYKVRFDVVYVLGMIVLIFGLFNVIQLVCRVDNERPRR</sequence>
<comment type="caution">
    <text evidence="8">The sequence shown here is derived from an EMBL/GenBank/DDBJ whole genome shotgun (WGS) entry which is preliminary data.</text>
</comment>